<reference evidence="2" key="1">
    <citation type="submission" date="2011-08" db="EMBL/GenBank/DDBJ databases">
        <authorList>
            <person name="Rombauts S."/>
        </authorList>
    </citation>
    <scope>NUCLEOTIDE SEQUENCE</scope>
    <source>
        <strain evidence="2">London</strain>
    </source>
</reference>
<protein>
    <submittedName>
        <fullName evidence="1">Uncharacterized protein</fullName>
    </submittedName>
</protein>
<dbReference type="HOGENOM" id="CLU_1316928_0_0_1"/>
<dbReference type="Proteomes" id="UP000015104">
    <property type="component" value="Unassembled WGS sequence"/>
</dbReference>
<evidence type="ECO:0000313" key="1">
    <source>
        <dbReference type="EnsemblMetazoa" id="tetur114g00030.1"/>
    </source>
</evidence>
<name>T1KG86_TETUR</name>
<dbReference type="EnsemblMetazoa" id="tetur114g00030.1">
    <property type="protein sequence ID" value="tetur114g00030.1"/>
    <property type="gene ID" value="tetur114g00030"/>
</dbReference>
<sequence>MNPYIITPDQCYFENDDLKHFLCGVCGNLVQRFLFHDGGFGQDYCQRPYCCSCIDSCGKTPVRPGGKRDYAPVKCPVENCEATFQQPKFRNPSLCDIELYSMIQVTCKKCGVIFSNPEVYGKHLPRCCGSFQSKKLPGAVANCSLSKLNFLESLRRQSYKQCLREFTENPQQPGPENFLRESAFSNEGVSGCRGGPEVRFYKAPQLGNL</sequence>
<proteinExistence type="predicted"/>
<dbReference type="AlphaFoldDB" id="T1KG86"/>
<accession>T1KG86</accession>
<evidence type="ECO:0000313" key="2">
    <source>
        <dbReference type="Proteomes" id="UP000015104"/>
    </source>
</evidence>
<organism evidence="1 2">
    <name type="scientific">Tetranychus urticae</name>
    <name type="common">Two-spotted spider mite</name>
    <dbReference type="NCBI Taxonomy" id="32264"/>
    <lineage>
        <taxon>Eukaryota</taxon>
        <taxon>Metazoa</taxon>
        <taxon>Ecdysozoa</taxon>
        <taxon>Arthropoda</taxon>
        <taxon>Chelicerata</taxon>
        <taxon>Arachnida</taxon>
        <taxon>Acari</taxon>
        <taxon>Acariformes</taxon>
        <taxon>Trombidiformes</taxon>
        <taxon>Prostigmata</taxon>
        <taxon>Eleutherengona</taxon>
        <taxon>Raphignathae</taxon>
        <taxon>Tetranychoidea</taxon>
        <taxon>Tetranychidae</taxon>
        <taxon>Tetranychus</taxon>
    </lineage>
</organism>
<keyword evidence="2" id="KW-1185">Reference proteome</keyword>
<dbReference type="EMBL" id="CAEY01000052">
    <property type="status" value="NOT_ANNOTATED_CDS"/>
    <property type="molecule type" value="Genomic_DNA"/>
</dbReference>
<reference evidence="1" key="2">
    <citation type="submission" date="2015-06" db="UniProtKB">
        <authorList>
            <consortium name="EnsemblMetazoa"/>
        </authorList>
    </citation>
    <scope>IDENTIFICATION</scope>
</reference>